<proteinExistence type="predicted"/>
<evidence type="ECO:0008006" key="3">
    <source>
        <dbReference type="Google" id="ProtNLM"/>
    </source>
</evidence>
<dbReference type="Proteomes" id="UP000053780">
    <property type="component" value="Unassembled WGS sequence"/>
</dbReference>
<dbReference type="HOGENOM" id="CLU_2292444_0_0_1"/>
<accession>T0MMH3</accession>
<evidence type="ECO:0000313" key="1">
    <source>
        <dbReference type="EMBL" id="EQB62205.1"/>
    </source>
</evidence>
<dbReference type="EMBL" id="KE646956">
    <property type="protein sequence ID" value="EQB62205.1"/>
    <property type="molecule type" value="Genomic_DNA"/>
</dbReference>
<reference evidence="1 2" key="1">
    <citation type="journal article" date="2013" name="BMC Genomics">
        <title>Genome sequencing and comparative genomics of honey bee microsporidia, Nosema apis reveal novel insights into host-parasite interactions.</title>
        <authorList>
            <person name="Chen Yp."/>
            <person name="Pettis J.S."/>
            <person name="Zhao Y."/>
            <person name="Liu X."/>
            <person name="Tallon L.J."/>
            <person name="Sadzewicz L.D."/>
            <person name="Li R."/>
            <person name="Zheng H."/>
            <person name="Huang S."/>
            <person name="Zhang X."/>
            <person name="Hamilton M.C."/>
            <person name="Pernal S.F."/>
            <person name="Melathopoulos A.P."/>
            <person name="Yan X."/>
            <person name="Evans J.D."/>
        </authorList>
    </citation>
    <scope>NUCLEOTIDE SEQUENCE [LARGE SCALE GENOMIC DNA]</scope>
    <source>
        <strain evidence="1 2">BRL 01</strain>
    </source>
</reference>
<name>T0MMH3_9MICR</name>
<dbReference type="VEuPathDB" id="MicrosporidiaDB:NAPIS_ORF00218"/>
<organism evidence="1 2">
    <name type="scientific">Vairimorpha apis BRL 01</name>
    <dbReference type="NCBI Taxonomy" id="1037528"/>
    <lineage>
        <taxon>Eukaryota</taxon>
        <taxon>Fungi</taxon>
        <taxon>Fungi incertae sedis</taxon>
        <taxon>Microsporidia</taxon>
        <taxon>Nosematidae</taxon>
        <taxon>Vairimorpha</taxon>
    </lineage>
</organism>
<protein>
    <recommendedName>
        <fullName evidence="3">Pol polyprotein</fullName>
    </recommendedName>
</protein>
<evidence type="ECO:0000313" key="2">
    <source>
        <dbReference type="Proteomes" id="UP000053780"/>
    </source>
</evidence>
<gene>
    <name evidence="1" type="ORF">NAPIS_ORF00218</name>
</gene>
<dbReference type="OrthoDB" id="2195336at2759"/>
<keyword evidence="2" id="KW-1185">Reference proteome</keyword>
<dbReference type="AlphaFoldDB" id="T0MMH3"/>
<sequence length="101" mass="11958">MYEVSDETEHCINNDNNRMIKASPNSKIYGLDSYNICKRFKVGDRVYKRVFNNKKKLGPKYELVTKEIIKVGDRGYWVKLDDEANWTHIRNIKLLRGGSMW</sequence>